<dbReference type="InterPro" id="IPR036859">
    <property type="entry name" value="CAP-Gly_dom_sf"/>
</dbReference>
<dbReference type="AlphaFoldDB" id="H2ZX73"/>
<organism evidence="3 4">
    <name type="scientific">Latimeria chalumnae</name>
    <name type="common">Coelacanth</name>
    <dbReference type="NCBI Taxonomy" id="7897"/>
    <lineage>
        <taxon>Eukaryota</taxon>
        <taxon>Metazoa</taxon>
        <taxon>Chordata</taxon>
        <taxon>Craniata</taxon>
        <taxon>Vertebrata</taxon>
        <taxon>Euteleostomi</taxon>
        <taxon>Coelacanthiformes</taxon>
        <taxon>Coelacanthidae</taxon>
        <taxon>Latimeria</taxon>
    </lineage>
</organism>
<proteinExistence type="predicted"/>
<dbReference type="STRING" id="7897.ENSLACP00000001994"/>
<feature type="compositionally biased region" description="Basic and acidic residues" evidence="1">
    <location>
        <begin position="153"/>
        <end position="168"/>
    </location>
</feature>
<dbReference type="SMART" id="SM01052">
    <property type="entry name" value="CAP_GLY"/>
    <property type="match status" value="1"/>
</dbReference>
<name>H2ZX73_LATCH</name>
<dbReference type="Gene3D" id="2.30.30.190">
    <property type="entry name" value="CAP Gly-rich-like domain"/>
    <property type="match status" value="1"/>
</dbReference>
<feature type="compositionally biased region" description="Polar residues" evidence="1">
    <location>
        <begin position="287"/>
        <end position="310"/>
    </location>
</feature>
<reference evidence="3" key="2">
    <citation type="submission" date="2025-08" db="UniProtKB">
        <authorList>
            <consortium name="Ensembl"/>
        </authorList>
    </citation>
    <scope>IDENTIFICATION</scope>
</reference>
<feature type="region of interest" description="Disordered" evidence="1">
    <location>
        <begin position="33"/>
        <end position="137"/>
    </location>
</feature>
<evidence type="ECO:0000259" key="2">
    <source>
        <dbReference type="PROSITE" id="PS50245"/>
    </source>
</evidence>
<feature type="compositionally biased region" description="Basic and acidic residues" evidence="1">
    <location>
        <begin position="318"/>
        <end position="330"/>
    </location>
</feature>
<dbReference type="Pfam" id="PF01302">
    <property type="entry name" value="CAP_GLY"/>
    <property type="match status" value="1"/>
</dbReference>
<feature type="domain" description="CAP-Gly" evidence="2">
    <location>
        <begin position="227"/>
        <end position="269"/>
    </location>
</feature>
<feature type="region of interest" description="Disordered" evidence="1">
    <location>
        <begin position="152"/>
        <end position="175"/>
    </location>
</feature>
<feature type="compositionally biased region" description="Polar residues" evidence="1">
    <location>
        <begin position="107"/>
        <end position="116"/>
    </location>
</feature>
<dbReference type="InterPro" id="IPR000938">
    <property type="entry name" value="CAP-Gly_domain"/>
</dbReference>
<protein>
    <recommendedName>
        <fullName evidence="2">CAP-Gly domain-containing protein</fullName>
    </recommendedName>
</protein>
<dbReference type="PROSITE" id="PS50245">
    <property type="entry name" value="CAP_GLY_2"/>
    <property type="match status" value="1"/>
</dbReference>
<feature type="compositionally biased region" description="Polar residues" evidence="1">
    <location>
        <begin position="83"/>
        <end position="100"/>
    </location>
</feature>
<feature type="region of interest" description="Disordered" evidence="1">
    <location>
        <begin position="284"/>
        <end position="340"/>
    </location>
</feature>
<dbReference type="Bgee" id="ENSLACG00000001783">
    <property type="expression patterns" value="Expressed in pectoral fin"/>
</dbReference>
<evidence type="ECO:0000313" key="3">
    <source>
        <dbReference type="Ensembl" id="ENSLACP00000001994.1"/>
    </source>
</evidence>
<dbReference type="GeneTree" id="ENSGT00940000159557"/>
<dbReference type="EMBL" id="AFYH01235995">
    <property type="status" value="NOT_ANNOTATED_CDS"/>
    <property type="molecule type" value="Genomic_DNA"/>
</dbReference>
<reference evidence="3" key="3">
    <citation type="submission" date="2025-09" db="UniProtKB">
        <authorList>
            <consortium name="Ensembl"/>
        </authorList>
    </citation>
    <scope>IDENTIFICATION</scope>
</reference>
<dbReference type="SUPFAM" id="SSF74924">
    <property type="entry name" value="Cap-Gly domain"/>
    <property type="match status" value="1"/>
</dbReference>
<dbReference type="InParanoid" id="H2ZX73"/>
<dbReference type="EMBL" id="AFYH01235996">
    <property type="status" value="NOT_ANNOTATED_CDS"/>
    <property type="molecule type" value="Genomic_DNA"/>
</dbReference>
<dbReference type="HOGENOM" id="CLU_063882_0_0_1"/>
<sequence>DTQEGPPSPLSEASSGYFSHSVSTATLSEALAAGSEIPAHPAGQTAVASDLPSPSTTEAGEDSLEPDTTGGLATSTESKEPFSEQTSQEKPAQALVQSNSSEDHTKTVASLNSGASKAQAKTDLLAQPKAASSSPFRIQKIKTSELKSFTRILGDENTTHDSPLHEPTSEAQKTLTQSTAGNIYAAVDEKLEVTSDSEEAAEIPEWLKEGEYVTVGANKAGTIRYIGTTDFAEGIWVGVELDVPAGKNDGSIGGRQYFKCNPGYGVLVRPSRVAKATGAIRRRSSGLRIQQTSASPENRKSGNFSGSNSNLAALTALAKREESEESRESEILGQLIKAPH</sequence>
<dbReference type="PANTHER" id="PTHR18916">
    <property type="entry name" value="DYNACTIN 1-RELATED MICROTUBULE-BINDING"/>
    <property type="match status" value="1"/>
</dbReference>
<dbReference type="Proteomes" id="UP000008672">
    <property type="component" value="Unassembled WGS sequence"/>
</dbReference>
<accession>H2ZX73</accession>
<reference evidence="4" key="1">
    <citation type="submission" date="2011-08" db="EMBL/GenBank/DDBJ databases">
        <title>The draft genome of Latimeria chalumnae.</title>
        <authorList>
            <person name="Di Palma F."/>
            <person name="Alfoldi J."/>
            <person name="Johnson J."/>
            <person name="Berlin A."/>
            <person name="Gnerre S."/>
            <person name="Jaffe D."/>
            <person name="MacCallum I."/>
            <person name="Young S."/>
            <person name="Walker B.J."/>
            <person name="Lander E."/>
            <person name="Lindblad-Toh K."/>
        </authorList>
    </citation>
    <scope>NUCLEOTIDE SEQUENCE [LARGE SCALE GENOMIC DNA]</scope>
    <source>
        <strain evidence="4">Wild caught</strain>
    </source>
</reference>
<dbReference type="eggNOG" id="KOG0241">
    <property type="taxonomic scope" value="Eukaryota"/>
</dbReference>
<dbReference type="PROSITE" id="PS00845">
    <property type="entry name" value="CAP_GLY_1"/>
    <property type="match status" value="1"/>
</dbReference>
<keyword evidence="4" id="KW-1185">Reference proteome</keyword>
<evidence type="ECO:0000256" key="1">
    <source>
        <dbReference type="SAM" id="MobiDB-lite"/>
    </source>
</evidence>
<evidence type="ECO:0000313" key="4">
    <source>
        <dbReference type="Proteomes" id="UP000008672"/>
    </source>
</evidence>
<dbReference type="FunFam" id="2.30.30.190:FF:000009">
    <property type="entry name" value="Kinesin family member 13B"/>
    <property type="match status" value="1"/>
</dbReference>
<dbReference type="Ensembl" id="ENSLACT00000002008.1">
    <property type="protein sequence ID" value="ENSLACP00000001994.1"/>
    <property type="gene ID" value="ENSLACG00000001783.1"/>
</dbReference>